<accession>A0AAV1RQW1</accession>
<dbReference type="Proteomes" id="UP001314170">
    <property type="component" value="Unassembled WGS sequence"/>
</dbReference>
<evidence type="ECO:0000313" key="1">
    <source>
        <dbReference type="EMBL" id="CAK7337813.1"/>
    </source>
</evidence>
<reference evidence="1 2" key="1">
    <citation type="submission" date="2024-01" db="EMBL/GenBank/DDBJ databases">
        <authorList>
            <person name="Waweru B."/>
        </authorList>
    </citation>
    <scope>NUCLEOTIDE SEQUENCE [LARGE SCALE GENOMIC DNA]</scope>
</reference>
<comment type="caution">
    <text evidence="1">The sequence shown here is derived from an EMBL/GenBank/DDBJ whole genome shotgun (WGS) entry which is preliminary data.</text>
</comment>
<gene>
    <name evidence="1" type="ORF">DCAF_LOCUS12851</name>
</gene>
<sequence>MYVGLWLDANVPREAYYTRACKGGLSHVGKCDGRLDKASRVLGHGLIESATSVVCWEKRGYFMLGRGVGGGAIGMDECR</sequence>
<evidence type="ECO:0000313" key="2">
    <source>
        <dbReference type="Proteomes" id="UP001314170"/>
    </source>
</evidence>
<dbReference type="EMBL" id="CAWUPB010001108">
    <property type="protein sequence ID" value="CAK7337813.1"/>
    <property type="molecule type" value="Genomic_DNA"/>
</dbReference>
<name>A0AAV1RQW1_9ROSI</name>
<keyword evidence="2" id="KW-1185">Reference proteome</keyword>
<dbReference type="AlphaFoldDB" id="A0AAV1RQW1"/>
<protein>
    <submittedName>
        <fullName evidence="1">Uncharacterized protein</fullName>
    </submittedName>
</protein>
<proteinExistence type="predicted"/>
<organism evidence="1 2">
    <name type="scientific">Dovyalis caffra</name>
    <dbReference type="NCBI Taxonomy" id="77055"/>
    <lineage>
        <taxon>Eukaryota</taxon>
        <taxon>Viridiplantae</taxon>
        <taxon>Streptophyta</taxon>
        <taxon>Embryophyta</taxon>
        <taxon>Tracheophyta</taxon>
        <taxon>Spermatophyta</taxon>
        <taxon>Magnoliopsida</taxon>
        <taxon>eudicotyledons</taxon>
        <taxon>Gunneridae</taxon>
        <taxon>Pentapetalae</taxon>
        <taxon>rosids</taxon>
        <taxon>fabids</taxon>
        <taxon>Malpighiales</taxon>
        <taxon>Salicaceae</taxon>
        <taxon>Flacourtieae</taxon>
        <taxon>Dovyalis</taxon>
    </lineage>
</organism>